<dbReference type="SUPFAM" id="SSF69065">
    <property type="entry name" value="RNase III domain-like"/>
    <property type="match status" value="2"/>
</dbReference>
<evidence type="ECO:0000313" key="4">
    <source>
        <dbReference type="EMBL" id="CDZ96522.1"/>
    </source>
</evidence>
<dbReference type="Pfam" id="PF00636">
    <property type="entry name" value="Ribonuclease_3"/>
    <property type="match status" value="2"/>
</dbReference>
<dbReference type="GO" id="GO:0005634">
    <property type="term" value="C:nucleus"/>
    <property type="evidence" value="ECO:0007669"/>
    <property type="project" value="TreeGrafter"/>
</dbReference>
<dbReference type="EMBL" id="LN483144">
    <property type="protein sequence ID" value="CDZ96522.1"/>
    <property type="molecule type" value="Genomic_DNA"/>
</dbReference>
<dbReference type="CDD" id="cd00593">
    <property type="entry name" value="RIBOc"/>
    <property type="match status" value="2"/>
</dbReference>
<dbReference type="PROSITE" id="PS00517">
    <property type="entry name" value="RNASE_3_1"/>
    <property type="match status" value="1"/>
</dbReference>
<feature type="compositionally biased region" description="Polar residues" evidence="2">
    <location>
        <begin position="1"/>
        <end position="10"/>
    </location>
</feature>
<dbReference type="GO" id="GO:0003723">
    <property type="term" value="F:RNA binding"/>
    <property type="evidence" value="ECO:0007669"/>
    <property type="project" value="TreeGrafter"/>
</dbReference>
<feature type="compositionally biased region" description="Basic and acidic residues" evidence="2">
    <location>
        <begin position="322"/>
        <end position="335"/>
    </location>
</feature>
<dbReference type="Gene3D" id="2.170.260.10">
    <property type="entry name" value="paz domain"/>
    <property type="match status" value="1"/>
</dbReference>
<sequence length="1004" mass="112016">MDEKASSNMNMGYRNPKRARVEQPPPVSNPSLNVVKDLKPLSEAPSLNLDKASSLLSSYMVVLSRRPNLSLGTKKKAPGPTFSYTTLQAPKHGSGEEPVVIAHVMLPPHCPCPNKLAESDPNGKVKSEAKKEACGKLMRELWRCGEVGDDYTPKDLSVRQEFIQSQVLQNTLQEGISSILCKEPIFWKACLEAANSSSSLHGDQSLQFFPTVISFPRVPVCSSNSNDPIEPLQTWQPRPILILTRLALPRLPAVNLLITQQFTTLSIITHAAIQFKSMDEKKLLEAYTLKVMRTITNKNITIEAGQAEPNYLLAPMIWDDSAKSTESETEKERQSMYDSQTLLSSSSSPDSPFKVSRAGIRPKAATAVPVLLPTSSPEIDWNEVRETTEPVTTHPFEKDIDRLKGQIKDGIATNNTEFGRRYEILKLRTDLSPMSKLVDSPREAAYSSLYEYLKSRSRFNGTINLEQPLLEVRRIRPVMGYLRYLDKEEAGMEASANGAHEKKGEEMKYMIPGILHKSVVRASTYKSAVFLPSVVFRIDALLCTKEVNSMILQNLVDENLLTLALSSPTLCSLDGDSDILEFQGDAVLKLISTVYLFATNPTSRQGDLHSLRRAIIANSALRIQCINSGLAPYLQARIFAAKTWVPHGMIASDTNGSKLLTAQRRMDIGDKQLADMVEAILGAAWITGDLPVAWRVAKVLNIGPFPAIHEWADFSRYSEIPPLVPPMMQKTVEIVSRDILGYQFQNQGFLSSALCHTSANHDFFQRLEFLGDAILDLMVMQHIKERWPLIRPEYISHMVSNNAISAFCVESGLYKGLLQESGRIDKEIHNYASRAQAARQREEHEAKVEDRMPRIYWADEEAPKVTSDVVEALLGALMLEAKFDYHTVQKIFFFGVFRPFLDKYIHGFESLPIQPAAILTSMLQQKGCKAWELRKTLLDTSNASPTKTEVFIHETIVAWAICATPQMSNRKACEQALKAISNEIRGIDVLCDCSRAGSSKKPGS</sequence>
<dbReference type="GO" id="GO:0004525">
    <property type="term" value="F:ribonuclease III activity"/>
    <property type="evidence" value="ECO:0007669"/>
    <property type="project" value="InterPro"/>
</dbReference>
<dbReference type="PANTHER" id="PTHR14950">
    <property type="entry name" value="DICER-RELATED"/>
    <property type="match status" value="1"/>
</dbReference>
<dbReference type="AlphaFoldDB" id="A0A0F7SHL9"/>
<proteinExistence type="predicted"/>
<feature type="domain" description="RNase III" evidence="3">
    <location>
        <begin position="740"/>
        <end position="882"/>
    </location>
</feature>
<feature type="region of interest" description="Disordered" evidence="2">
    <location>
        <begin position="322"/>
        <end position="356"/>
    </location>
</feature>
<dbReference type="InterPro" id="IPR000999">
    <property type="entry name" value="RNase_III_dom"/>
</dbReference>
<feature type="domain" description="RNase III" evidence="3">
    <location>
        <begin position="554"/>
        <end position="689"/>
    </location>
</feature>
<dbReference type="GO" id="GO:0005737">
    <property type="term" value="C:cytoplasm"/>
    <property type="evidence" value="ECO:0007669"/>
    <property type="project" value="TreeGrafter"/>
</dbReference>
<keyword evidence="1" id="KW-0378">Hydrolase</keyword>
<dbReference type="Gene3D" id="1.10.1520.10">
    <property type="entry name" value="Ribonuclease III domain"/>
    <property type="match status" value="2"/>
</dbReference>
<name>A0A0F7SHL9_PHARH</name>
<evidence type="ECO:0000256" key="1">
    <source>
        <dbReference type="ARBA" id="ARBA00022801"/>
    </source>
</evidence>
<protein>
    <submittedName>
        <fullName evidence="4">DsRNA-specific nuclease Dicer and related ribonucleases</fullName>
    </submittedName>
</protein>
<feature type="region of interest" description="Disordered" evidence="2">
    <location>
        <begin position="1"/>
        <end position="33"/>
    </location>
</feature>
<dbReference type="SMART" id="SM00535">
    <property type="entry name" value="RIBOc"/>
    <property type="match status" value="2"/>
</dbReference>
<feature type="compositionally biased region" description="Low complexity" evidence="2">
    <location>
        <begin position="336"/>
        <end position="356"/>
    </location>
</feature>
<evidence type="ECO:0000259" key="3">
    <source>
        <dbReference type="PROSITE" id="PS50142"/>
    </source>
</evidence>
<evidence type="ECO:0000256" key="2">
    <source>
        <dbReference type="SAM" id="MobiDB-lite"/>
    </source>
</evidence>
<accession>A0A0F7SHL9</accession>
<dbReference type="PROSITE" id="PS50142">
    <property type="entry name" value="RNASE_3_2"/>
    <property type="match status" value="2"/>
</dbReference>
<dbReference type="GO" id="GO:0030422">
    <property type="term" value="P:siRNA processing"/>
    <property type="evidence" value="ECO:0007669"/>
    <property type="project" value="TreeGrafter"/>
</dbReference>
<organism evidence="4">
    <name type="scientific">Phaffia rhodozyma</name>
    <name type="common">Yeast</name>
    <name type="synonym">Xanthophyllomyces dendrorhous</name>
    <dbReference type="NCBI Taxonomy" id="264483"/>
    <lineage>
        <taxon>Eukaryota</taxon>
        <taxon>Fungi</taxon>
        <taxon>Dikarya</taxon>
        <taxon>Basidiomycota</taxon>
        <taxon>Agaricomycotina</taxon>
        <taxon>Tremellomycetes</taxon>
        <taxon>Cystofilobasidiales</taxon>
        <taxon>Mrakiaceae</taxon>
        <taxon>Phaffia</taxon>
    </lineage>
</organism>
<dbReference type="PANTHER" id="PTHR14950:SF37">
    <property type="entry name" value="ENDORIBONUCLEASE DICER"/>
    <property type="match status" value="1"/>
</dbReference>
<dbReference type="InterPro" id="IPR036389">
    <property type="entry name" value="RNase_III_sf"/>
</dbReference>
<reference evidence="4" key="1">
    <citation type="submission" date="2014-08" db="EMBL/GenBank/DDBJ databases">
        <authorList>
            <person name="Sharma Rahul"/>
            <person name="Thines Marco"/>
        </authorList>
    </citation>
    <scope>NUCLEOTIDE SEQUENCE</scope>
</reference>